<comment type="caution">
    <text evidence="1">The sequence shown here is derived from an EMBL/GenBank/DDBJ whole genome shotgun (WGS) entry which is preliminary data.</text>
</comment>
<accession>A0A7U7QU42</accession>
<dbReference type="RefSeq" id="WP_097295974.1">
    <property type="nucleotide sequence ID" value="NZ_JAKEPL010000011.1"/>
</dbReference>
<dbReference type="EMBL" id="AABBAW010000010">
    <property type="protein sequence ID" value="EAG2516356.1"/>
    <property type="molecule type" value="Genomic_DNA"/>
</dbReference>
<name>A0A7U7QU42_LISMN</name>
<protein>
    <submittedName>
        <fullName evidence="1">DUF1642 domain-containing protein</fullName>
    </submittedName>
</protein>
<dbReference type="Proteomes" id="UP000525850">
    <property type="component" value="Unassembled WGS sequence"/>
</dbReference>
<organism evidence="1 2">
    <name type="scientific">Listeria monocytogenes</name>
    <dbReference type="NCBI Taxonomy" id="1639"/>
    <lineage>
        <taxon>Bacteria</taxon>
        <taxon>Bacillati</taxon>
        <taxon>Bacillota</taxon>
        <taxon>Bacilli</taxon>
        <taxon>Bacillales</taxon>
        <taxon>Listeriaceae</taxon>
        <taxon>Listeria</taxon>
    </lineage>
</organism>
<dbReference type="Pfam" id="PF07852">
    <property type="entry name" value="DUF1642"/>
    <property type="match status" value="1"/>
</dbReference>
<dbReference type="InterPro" id="IPR012865">
    <property type="entry name" value="DUF1642"/>
</dbReference>
<sequence length="92" mass="10840">MKKITQEYVEGVKDHNGLTVIKAPVVPQFVADWFEANKDNLGLEIWMYIYNFDKHKNECDSFCMFMNDKSGKQLETLISMQYGYYVQKEVSK</sequence>
<evidence type="ECO:0000313" key="2">
    <source>
        <dbReference type="Proteomes" id="UP000525850"/>
    </source>
</evidence>
<dbReference type="AlphaFoldDB" id="A0A7U7QU42"/>
<reference evidence="1 2" key="1">
    <citation type="submission" date="2018-06" db="EMBL/GenBank/DDBJ databases">
        <authorList>
            <consortium name="GenomeTrakr: Next Generation Sequencing Network for Food Pathogen Tracability"/>
        </authorList>
    </citation>
    <scope>NUCLEOTIDE SEQUENCE [LARGE SCALE GENOMIC DNA]</scope>
    <source>
        <strain evidence="1 2">FDA960927-006-004</strain>
    </source>
</reference>
<proteinExistence type="predicted"/>
<evidence type="ECO:0000313" key="1">
    <source>
        <dbReference type="EMBL" id="EAG2516356.1"/>
    </source>
</evidence>
<gene>
    <name evidence="1" type="ORF">B1N52_14455</name>
</gene>